<organism evidence="3 4">
    <name type="scientific">Nocardia amamiensis</name>
    <dbReference type="NCBI Taxonomy" id="404578"/>
    <lineage>
        <taxon>Bacteria</taxon>
        <taxon>Bacillati</taxon>
        <taxon>Actinomycetota</taxon>
        <taxon>Actinomycetes</taxon>
        <taxon>Mycobacteriales</taxon>
        <taxon>Nocardiaceae</taxon>
        <taxon>Nocardia</taxon>
    </lineage>
</organism>
<dbReference type="PANTHER" id="PTHR31270">
    <property type="entry name" value="GLUTAMINYL-PEPTIDE CYCLOTRANSFERASE"/>
    <property type="match status" value="1"/>
</dbReference>
<evidence type="ECO:0000256" key="2">
    <source>
        <dbReference type="SAM" id="SignalP"/>
    </source>
</evidence>
<feature type="region of interest" description="Disordered" evidence="1">
    <location>
        <begin position="261"/>
        <end position="282"/>
    </location>
</feature>
<dbReference type="PROSITE" id="PS51257">
    <property type="entry name" value="PROKAR_LIPOPROTEIN"/>
    <property type="match status" value="1"/>
</dbReference>
<dbReference type="Pfam" id="PF05096">
    <property type="entry name" value="Glu_cyclase_2"/>
    <property type="match status" value="1"/>
</dbReference>
<accession>A0ABS0CPM0</accession>
<keyword evidence="2" id="KW-0732">Signal</keyword>
<comment type="caution">
    <text evidence="3">The sequence shown here is derived from an EMBL/GenBank/DDBJ whole genome shotgun (WGS) entry which is preliminary data.</text>
</comment>
<dbReference type="PANTHER" id="PTHR31270:SF1">
    <property type="entry name" value="GLUTAMINYL-PEPTIDE CYCLOTRANSFERASE"/>
    <property type="match status" value="1"/>
</dbReference>
<evidence type="ECO:0000313" key="3">
    <source>
        <dbReference type="EMBL" id="MBF6298537.1"/>
    </source>
</evidence>
<name>A0ABS0CPM0_9NOCA</name>
<evidence type="ECO:0000313" key="4">
    <source>
        <dbReference type="Proteomes" id="UP000702209"/>
    </source>
</evidence>
<feature type="signal peptide" evidence="2">
    <location>
        <begin position="1"/>
        <end position="24"/>
    </location>
</feature>
<evidence type="ECO:0000256" key="1">
    <source>
        <dbReference type="SAM" id="MobiDB-lite"/>
    </source>
</evidence>
<proteinExistence type="predicted"/>
<keyword evidence="4" id="KW-1185">Reference proteome</keyword>
<feature type="chain" id="PRO_5045126073" evidence="2">
    <location>
        <begin position="25"/>
        <end position="282"/>
    </location>
</feature>
<dbReference type="InterPro" id="IPR011044">
    <property type="entry name" value="Quino_amine_DH_bsu"/>
</dbReference>
<gene>
    <name evidence="3" type="ORF">IU459_13435</name>
</gene>
<dbReference type="EMBL" id="JADLQX010000008">
    <property type="protein sequence ID" value="MBF6298537.1"/>
    <property type="molecule type" value="Genomic_DNA"/>
</dbReference>
<dbReference type="Proteomes" id="UP000702209">
    <property type="component" value="Unassembled WGS sequence"/>
</dbReference>
<dbReference type="InterPro" id="IPR007788">
    <property type="entry name" value="QCT"/>
</dbReference>
<dbReference type="RefSeq" id="WP_195129841.1">
    <property type="nucleotide sequence ID" value="NZ_JADLQX010000008.1"/>
</dbReference>
<protein>
    <submittedName>
        <fullName evidence="3">Glutaminyl-peptide cyclotransferase</fullName>
    </submittedName>
</protein>
<dbReference type="SUPFAM" id="SSF50969">
    <property type="entry name" value="YVTN repeat-like/Quinoprotein amine dehydrogenase"/>
    <property type="match status" value="1"/>
</dbReference>
<sequence length="282" mass="30163">MNRSRRRLAIGVLVGLLVVGGCSAAENPAARMNIEVVGTRPHDRQAFTQGLEVDGDILYEGTGLAGASSVRASRLTTGEELAKAELPAPYFGEGITLAGATLWQLTWRDGVAIARDPATLAERGRARYDGEGWGLCSGDGRLVMSDGTDRLTFRDPVTFAATGTVTLTSWNNARLNELECAADGSVYANDWPTDTILRIDPESGQVLAAIDATGLLPATARAGADVLNGIAQLPGTDRFLITGKNWPTMFEVRFTPVRGRDRTRRHGARVNAQRGSTPELEV</sequence>
<reference evidence="3 4" key="1">
    <citation type="submission" date="2020-10" db="EMBL/GenBank/DDBJ databases">
        <title>Identification of Nocardia species via Next-generation sequencing and recognition of intraspecies genetic diversity.</title>
        <authorList>
            <person name="Li P."/>
            <person name="Li P."/>
            <person name="Lu B."/>
        </authorList>
    </citation>
    <scope>NUCLEOTIDE SEQUENCE [LARGE SCALE GENOMIC DNA]</scope>
    <source>
        <strain evidence="3 4">BJ06-0157</strain>
    </source>
</reference>